<evidence type="ECO:0000256" key="2">
    <source>
        <dbReference type="SAM" id="SignalP"/>
    </source>
</evidence>
<keyword evidence="1 2" id="KW-0732">Signal</keyword>
<dbReference type="InterPro" id="IPR018114">
    <property type="entry name" value="TRYPSIN_HIS"/>
</dbReference>
<feature type="domain" description="Peptidase S1" evidence="3">
    <location>
        <begin position="71"/>
        <end position="162"/>
    </location>
</feature>
<dbReference type="SUPFAM" id="SSF50494">
    <property type="entry name" value="Trypsin-like serine proteases"/>
    <property type="match status" value="1"/>
</dbReference>
<evidence type="ECO:0000259" key="3">
    <source>
        <dbReference type="Pfam" id="PF00089"/>
    </source>
</evidence>
<dbReference type="InterPro" id="IPR001314">
    <property type="entry name" value="Peptidase_S1A"/>
</dbReference>
<dbReference type="InterPro" id="IPR043504">
    <property type="entry name" value="Peptidase_S1_PA_chymotrypsin"/>
</dbReference>
<evidence type="ECO:0000313" key="5">
    <source>
        <dbReference type="Proteomes" id="UP000052022"/>
    </source>
</evidence>
<proteinExistence type="predicted"/>
<dbReference type="Proteomes" id="UP000052022">
    <property type="component" value="Unassembled WGS sequence"/>
</dbReference>
<dbReference type="PRINTS" id="PR00722">
    <property type="entry name" value="CHYMOTRYPSIN"/>
</dbReference>
<reference evidence="4 5" key="1">
    <citation type="submission" date="2015-09" db="EMBL/GenBank/DDBJ databases">
        <authorList>
            <consortium name="Swine Surveillance"/>
        </authorList>
    </citation>
    <scope>NUCLEOTIDE SEQUENCE [LARGE SCALE GENOMIC DNA]</scope>
    <source>
        <strain evidence="4 5">CECT 7557</strain>
    </source>
</reference>
<sequence length="257" mass="27821">MRWRRWHGLFALLLAACLPADDLKAQSAGICGIGASGSKQSDACAAVRDRSIPDATVPPWSAIGRVNFASYAQRFHCTGVLIAERLVLTAAHCLYNGKNRAWVRAEDVVFAGGYQRGTAVASSRVRRYILSKDQRPGRFSRDHRRDWAVLELEEPLGQRLGILPVWQGGAAKAGFAVGYAGLRPHVQNRTAPCPLNPPQGGVLLVQCPLMRGDSGAPYIVETPEGLRVRAITSAVRVQGGGVEALMVPVEHMDIPRP</sequence>
<dbReference type="EMBL" id="CYSD01000042">
    <property type="protein sequence ID" value="CUH81214.1"/>
    <property type="molecule type" value="Genomic_DNA"/>
</dbReference>
<dbReference type="STRING" id="928856.SAMN04488049_102134"/>
<dbReference type="RefSeq" id="WP_058291293.1">
    <property type="nucleotide sequence ID" value="NZ_CYSD01000042.1"/>
</dbReference>
<dbReference type="Pfam" id="PF00089">
    <property type="entry name" value="Trypsin"/>
    <property type="match status" value="1"/>
</dbReference>
<accession>A0A0P1GGY7</accession>
<name>A0A0P1GGY7_9RHOB</name>
<keyword evidence="5" id="KW-1185">Reference proteome</keyword>
<dbReference type="OrthoDB" id="267336at2"/>
<dbReference type="PANTHER" id="PTHR15462">
    <property type="entry name" value="SERINE PROTEASE"/>
    <property type="match status" value="1"/>
</dbReference>
<organism evidence="4 5">
    <name type="scientific">Tritonibacter multivorans</name>
    <dbReference type="NCBI Taxonomy" id="928856"/>
    <lineage>
        <taxon>Bacteria</taxon>
        <taxon>Pseudomonadati</taxon>
        <taxon>Pseudomonadota</taxon>
        <taxon>Alphaproteobacteria</taxon>
        <taxon>Rhodobacterales</taxon>
        <taxon>Paracoccaceae</taxon>
        <taxon>Tritonibacter</taxon>
    </lineage>
</organism>
<dbReference type="InterPro" id="IPR050966">
    <property type="entry name" value="Glutamyl_endopeptidase"/>
</dbReference>
<gene>
    <name evidence="4" type="ORF">TRM7557_03298</name>
</gene>
<feature type="signal peptide" evidence="2">
    <location>
        <begin position="1"/>
        <end position="20"/>
    </location>
</feature>
<protein>
    <submittedName>
        <fullName evidence="4">V8-like Glu-specific endopeptidase</fullName>
    </submittedName>
</protein>
<dbReference type="GO" id="GO:0006508">
    <property type="term" value="P:proteolysis"/>
    <property type="evidence" value="ECO:0007669"/>
    <property type="project" value="InterPro"/>
</dbReference>
<dbReference type="Gene3D" id="2.40.10.10">
    <property type="entry name" value="Trypsin-like serine proteases"/>
    <property type="match status" value="2"/>
</dbReference>
<dbReference type="PROSITE" id="PS00134">
    <property type="entry name" value="TRYPSIN_HIS"/>
    <property type="match status" value="1"/>
</dbReference>
<dbReference type="AlphaFoldDB" id="A0A0P1GGY7"/>
<dbReference type="InterPro" id="IPR001254">
    <property type="entry name" value="Trypsin_dom"/>
</dbReference>
<dbReference type="PANTHER" id="PTHR15462:SF8">
    <property type="entry name" value="SERINE PROTEASE"/>
    <property type="match status" value="1"/>
</dbReference>
<dbReference type="GO" id="GO:0004252">
    <property type="term" value="F:serine-type endopeptidase activity"/>
    <property type="evidence" value="ECO:0007669"/>
    <property type="project" value="InterPro"/>
</dbReference>
<evidence type="ECO:0000313" key="4">
    <source>
        <dbReference type="EMBL" id="CUH81214.1"/>
    </source>
</evidence>
<evidence type="ECO:0000256" key="1">
    <source>
        <dbReference type="ARBA" id="ARBA00022729"/>
    </source>
</evidence>
<dbReference type="InterPro" id="IPR009003">
    <property type="entry name" value="Peptidase_S1_PA"/>
</dbReference>
<dbReference type="PROSITE" id="PS51257">
    <property type="entry name" value="PROKAR_LIPOPROTEIN"/>
    <property type="match status" value="1"/>
</dbReference>
<feature type="chain" id="PRO_5006063410" evidence="2">
    <location>
        <begin position="21"/>
        <end position="257"/>
    </location>
</feature>